<accession>A0A8J3WT43</accession>
<dbReference type="PANTHER" id="PTHR43798:SF33">
    <property type="entry name" value="HYDROLASE, PUTATIVE (AFU_ORTHOLOGUE AFUA_2G14860)-RELATED"/>
    <property type="match status" value="1"/>
</dbReference>
<dbReference type="InterPro" id="IPR029058">
    <property type="entry name" value="AB_hydrolase_fold"/>
</dbReference>
<dbReference type="AlphaFoldDB" id="A0A8J3WT43"/>
<dbReference type="InterPro" id="IPR050266">
    <property type="entry name" value="AB_hydrolase_sf"/>
</dbReference>
<feature type="domain" description="AB hydrolase-1" evidence="1">
    <location>
        <begin position="80"/>
        <end position="183"/>
    </location>
</feature>
<name>A0A8J3WT43_9ACTN</name>
<gene>
    <name evidence="2" type="ORF">Pta02_34120</name>
</gene>
<evidence type="ECO:0000313" key="3">
    <source>
        <dbReference type="Proteomes" id="UP000634476"/>
    </source>
</evidence>
<comment type="caution">
    <text evidence="2">The sequence shown here is derived from an EMBL/GenBank/DDBJ whole genome shotgun (WGS) entry which is preliminary data.</text>
</comment>
<proteinExistence type="predicted"/>
<reference evidence="2" key="1">
    <citation type="submission" date="2021-01" db="EMBL/GenBank/DDBJ databases">
        <title>Whole genome shotgun sequence of Planobispora takensis NBRC 109077.</title>
        <authorList>
            <person name="Komaki H."/>
            <person name="Tamura T."/>
        </authorList>
    </citation>
    <scope>NUCLEOTIDE SEQUENCE</scope>
    <source>
        <strain evidence="2">NBRC 109077</strain>
    </source>
</reference>
<dbReference type="InterPro" id="IPR000073">
    <property type="entry name" value="AB_hydrolase_1"/>
</dbReference>
<evidence type="ECO:0000313" key="2">
    <source>
        <dbReference type="EMBL" id="GII01404.1"/>
    </source>
</evidence>
<protein>
    <recommendedName>
        <fullName evidence="1">AB hydrolase-1 domain-containing protein</fullName>
    </recommendedName>
</protein>
<keyword evidence="3" id="KW-1185">Reference proteome</keyword>
<dbReference type="PANTHER" id="PTHR43798">
    <property type="entry name" value="MONOACYLGLYCEROL LIPASE"/>
    <property type="match status" value="1"/>
</dbReference>
<dbReference type="Proteomes" id="UP000634476">
    <property type="component" value="Unassembled WGS sequence"/>
</dbReference>
<sequence>MRKKSGTGAEQAGRRGRLRRAARIAGGAAAVLLALAGIAYGAETVAETGDDTRHPAPGRLVDVGGHRLHLHCEGPRSGGPTVLLEAGWGESSANWSQVRSALAARSIRACAYDRAGYAWSEPGPGPRDAARAAAELDTLLERSGETGPFVLAAHSYGGNVVRLLAGRHPGRVAGMVLVDVTDASGRSDAATGKAVPLMIGQMRLYGLAARLGLVRLAGDRLLPRNTPAPGREHAAVVYGPGTMAAAVQEAEASMSSLRQVRAAERPGAWGDMPAVVIAARTGGPPGAHEALAGLSTRGRHVRAGTDEHYVHLARPDLVTGAIAEVVAAARP</sequence>
<dbReference type="EMBL" id="BOOK01000024">
    <property type="protein sequence ID" value="GII01404.1"/>
    <property type="molecule type" value="Genomic_DNA"/>
</dbReference>
<organism evidence="2 3">
    <name type="scientific">Planobispora takensis</name>
    <dbReference type="NCBI Taxonomy" id="1367882"/>
    <lineage>
        <taxon>Bacteria</taxon>
        <taxon>Bacillati</taxon>
        <taxon>Actinomycetota</taxon>
        <taxon>Actinomycetes</taxon>
        <taxon>Streptosporangiales</taxon>
        <taxon>Streptosporangiaceae</taxon>
        <taxon>Planobispora</taxon>
    </lineage>
</organism>
<dbReference type="GO" id="GO:0016020">
    <property type="term" value="C:membrane"/>
    <property type="evidence" value="ECO:0007669"/>
    <property type="project" value="TreeGrafter"/>
</dbReference>
<dbReference type="Gene3D" id="3.40.50.1820">
    <property type="entry name" value="alpha/beta hydrolase"/>
    <property type="match status" value="1"/>
</dbReference>
<dbReference type="RefSeq" id="WP_203875789.1">
    <property type="nucleotide sequence ID" value="NZ_BOOK01000024.1"/>
</dbReference>
<dbReference type="Pfam" id="PF00561">
    <property type="entry name" value="Abhydrolase_1"/>
    <property type="match status" value="1"/>
</dbReference>
<dbReference type="SUPFAM" id="SSF53474">
    <property type="entry name" value="alpha/beta-Hydrolases"/>
    <property type="match status" value="1"/>
</dbReference>
<dbReference type="GO" id="GO:0003824">
    <property type="term" value="F:catalytic activity"/>
    <property type="evidence" value="ECO:0007669"/>
    <property type="project" value="UniProtKB-ARBA"/>
</dbReference>
<evidence type="ECO:0000259" key="1">
    <source>
        <dbReference type="Pfam" id="PF00561"/>
    </source>
</evidence>